<evidence type="ECO:0000313" key="2">
    <source>
        <dbReference type="EMBL" id="AYV76612.1"/>
    </source>
</evidence>
<gene>
    <name evidence="2" type="ORF">Terrestrivirus9_49</name>
</gene>
<feature type="transmembrane region" description="Helical" evidence="1">
    <location>
        <begin position="20"/>
        <end position="39"/>
    </location>
</feature>
<dbReference type="EMBL" id="MK071987">
    <property type="protein sequence ID" value="AYV76612.1"/>
    <property type="molecule type" value="Genomic_DNA"/>
</dbReference>
<keyword evidence="1" id="KW-1133">Transmembrane helix</keyword>
<dbReference type="PANTHER" id="PTHR37935">
    <property type="entry name" value="CHROMOSOME UNDETERMINED SCAFFOLD_14, WHOLE GENOME SHOTGUN SEQUENCE"/>
    <property type="match status" value="1"/>
</dbReference>
<evidence type="ECO:0000256" key="1">
    <source>
        <dbReference type="SAM" id="Phobius"/>
    </source>
</evidence>
<dbReference type="InterPro" id="IPR016024">
    <property type="entry name" value="ARM-type_fold"/>
</dbReference>
<keyword evidence="1" id="KW-0472">Membrane</keyword>
<keyword evidence="1" id="KW-0812">Transmembrane</keyword>
<sequence length="336" mass="37382">MGNIVSDYLSYEFMSSLSMKIGMGVVMTTGIITGVYYVLRKPIKKIIAKETTSVTQHLMSDEKTMKTANDFITSIITNDSITTKVKVVLISMMESPDVKNAIDKLLQSIMSNPETMVSVKKFISDTVSDPDVQNNLLIVVTNIISDNTFTIKITETFVEMMGSAEIKNSINSMLQNVLNDPETQTTVKNFALNLLGDEAIKKELFTMMAGIMKDDEIRTQISGFLVSVLKDVEVNKELYESLKKLITEIADDEETNKIIVTFISSTVLKAIDDNDEAIKKRIIALLTSQEVTDAVEKSIMDVVQRDDLKRTIGDNAVDALVLAIKKYFPKTLGLMV</sequence>
<proteinExistence type="predicted"/>
<protein>
    <submittedName>
        <fullName evidence="2">Uncharacterized protein</fullName>
    </submittedName>
</protein>
<accession>A0A3G4ZNZ4</accession>
<dbReference type="SUPFAM" id="SSF48371">
    <property type="entry name" value="ARM repeat"/>
    <property type="match status" value="1"/>
</dbReference>
<dbReference type="PANTHER" id="PTHR37935:SF1">
    <property type="entry name" value="CHROMOSOME UNDETERMINED SCAFFOLD_14, WHOLE GENOME SHOTGUN SEQUENCE"/>
    <property type="match status" value="1"/>
</dbReference>
<name>A0A3G4ZNZ4_9VIRU</name>
<reference evidence="2" key="1">
    <citation type="submission" date="2018-10" db="EMBL/GenBank/DDBJ databases">
        <title>Hidden diversity of soil giant viruses.</title>
        <authorList>
            <person name="Schulz F."/>
            <person name="Alteio L."/>
            <person name="Goudeau D."/>
            <person name="Ryan E.M."/>
            <person name="Malmstrom R.R."/>
            <person name="Blanchard J."/>
            <person name="Woyke T."/>
        </authorList>
    </citation>
    <scope>NUCLEOTIDE SEQUENCE</scope>
    <source>
        <strain evidence="2">TEV1</strain>
    </source>
</reference>
<organism evidence="2">
    <name type="scientific">Terrestrivirus sp</name>
    <dbReference type="NCBI Taxonomy" id="2487775"/>
    <lineage>
        <taxon>Viruses</taxon>
        <taxon>Varidnaviria</taxon>
        <taxon>Bamfordvirae</taxon>
        <taxon>Nucleocytoviricota</taxon>
        <taxon>Megaviricetes</taxon>
        <taxon>Imitervirales</taxon>
        <taxon>Mimiviridae</taxon>
        <taxon>Klosneuvirinae</taxon>
    </lineage>
</organism>